<proteinExistence type="predicted"/>
<dbReference type="Pfam" id="PF14206">
    <property type="entry name" value="Cys_rich_CPCC"/>
    <property type="match status" value="1"/>
</dbReference>
<evidence type="ECO:0000259" key="1">
    <source>
        <dbReference type="Pfam" id="PF14206"/>
    </source>
</evidence>
<protein>
    <recommendedName>
        <fullName evidence="1">Cysteine-rich CPCC domain-containing protein</fullName>
    </recommendedName>
</protein>
<evidence type="ECO:0000313" key="2">
    <source>
        <dbReference type="EMBL" id="PPU83075.1"/>
    </source>
</evidence>
<dbReference type="EMBL" id="MDEK01000006">
    <property type="protein sequence ID" value="PPU83075.1"/>
    <property type="molecule type" value="Genomic_DNA"/>
</dbReference>
<dbReference type="Proteomes" id="UP000247346">
    <property type="component" value="Unassembled WGS sequence"/>
</dbReference>
<organism evidence="2 3">
    <name type="scientific">Xanthomonas sacchari</name>
    <dbReference type="NCBI Taxonomy" id="56458"/>
    <lineage>
        <taxon>Bacteria</taxon>
        <taxon>Pseudomonadati</taxon>
        <taxon>Pseudomonadota</taxon>
        <taxon>Gammaproteobacteria</taxon>
        <taxon>Lysobacterales</taxon>
        <taxon>Lysobacteraceae</taxon>
        <taxon>Xanthomonas</taxon>
    </lineage>
</organism>
<dbReference type="AlphaFoldDB" id="A0A2P5Z524"/>
<feature type="domain" description="Cysteine-rich CPCC" evidence="1">
    <location>
        <begin position="9"/>
        <end position="81"/>
    </location>
</feature>
<dbReference type="GeneID" id="93879173"/>
<name>A0A2P5Z524_9XANT</name>
<accession>A0A2P5Z524</accession>
<gene>
    <name evidence="2" type="ORF">XsacCFBP4641_07805</name>
</gene>
<dbReference type="OrthoDB" id="1456570at2"/>
<dbReference type="InterPro" id="IPR025983">
    <property type="entry name" value="Cys_rich_CPCC"/>
</dbReference>
<evidence type="ECO:0000313" key="3">
    <source>
        <dbReference type="Proteomes" id="UP000247346"/>
    </source>
</evidence>
<comment type="caution">
    <text evidence="2">The sequence shown here is derived from an EMBL/GenBank/DDBJ whole genome shotgun (WGS) entry which is preliminary data.</text>
</comment>
<sequence length="81" mass="8920">MLIKDLPLRCPCCGYKTLVEGVAFEICTVCFREDDGQDDDDADADEVLGGPNGNLSVTQARANYQQIVAFRRQGLSYVHPP</sequence>
<dbReference type="RefSeq" id="WP_081481877.1">
    <property type="nucleotide sequence ID" value="NZ_CP132343.1"/>
</dbReference>
<reference evidence="2 3" key="1">
    <citation type="submission" date="2016-08" db="EMBL/GenBank/DDBJ databases">
        <authorList>
            <person name="Seilhamer J.J."/>
        </authorList>
    </citation>
    <scope>NUCLEOTIDE SEQUENCE [LARGE SCALE GENOMIC DNA]</scope>
    <source>
        <strain evidence="2 3">CFBP4641</strain>
    </source>
</reference>